<sequence>MGTNPTADDRDRGPDRVRGDKANSARAIRGHLRRRGIIAVVYGKTMLKDLSPGSSTPNNCVS</sequence>
<feature type="compositionally biased region" description="Basic and acidic residues" evidence="1">
    <location>
        <begin position="7"/>
        <end position="23"/>
    </location>
</feature>
<dbReference type="Proteomes" id="UP001500002">
    <property type="component" value="Unassembled WGS sequence"/>
</dbReference>
<reference evidence="2 3" key="1">
    <citation type="journal article" date="2019" name="Int. J. Syst. Evol. Microbiol.">
        <title>The Global Catalogue of Microorganisms (GCM) 10K type strain sequencing project: providing services to taxonomists for standard genome sequencing and annotation.</title>
        <authorList>
            <consortium name="The Broad Institute Genomics Platform"/>
            <consortium name="The Broad Institute Genome Sequencing Center for Infectious Disease"/>
            <person name="Wu L."/>
            <person name="Ma J."/>
        </authorList>
    </citation>
    <scope>NUCLEOTIDE SEQUENCE [LARGE SCALE GENOMIC DNA]</scope>
    <source>
        <strain evidence="2 3">JCM 14322</strain>
    </source>
</reference>
<feature type="region of interest" description="Disordered" evidence="1">
    <location>
        <begin position="1"/>
        <end position="25"/>
    </location>
</feature>
<accession>A0ABN2M939</accession>
<evidence type="ECO:0000313" key="2">
    <source>
        <dbReference type="EMBL" id="GAA1815322.1"/>
    </source>
</evidence>
<comment type="caution">
    <text evidence="2">The sequence shown here is derived from an EMBL/GenBank/DDBJ whole genome shotgun (WGS) entry which is preliminary data.</text>
</comment>
<protein>
    <recommendedName>
        <fullName evidence="4">Transposase IS4-like domain-containing protein</fullName>
    </recommendedName>
</protein>
<proteinExistence type="predicted"/>
<name>A0ABN2M939_9MICO</name>
<gene>
    <name evidence="2" type="ORF">GCM10009749_26310</name>
</gene>
<dbReference type="EMBL" id="BAAANJ010000009">
    <property type="protein sequence ID" value="GAA1815322.1"/>
    <property type="molecule type" value="Genomic_DNA"/>
</dbReference>
<evidence type="ECO:0000256" key="1">
    <source>
        <dbReference type="SAM" id="MobiDB-lite"/>
    </source>
</evidence>
<evidence type="ECO:0008006" key="4">
    <source>
        <dbReference type="Google" id="ProtNLM"/>
    </source>
</evidence>
<keyword evidence="3" id="KW-1185">Reference proteome</keyword>
<organism evidence="2 3">
    <name type="scientific">Agromyces neolithicus</name>
    <dbReference type="NCBI Taxonomy" id="269420"/>
    <lineage>
        <taxon>Bacteria</taxon>
        <taxon>Bacillati</taxon>
        <taxon>Actinomycetota</taxon>
        <taxon>Actinomycetes</taxon>
        <taxon>Micrococcales</taxon>
        <taxon>Microbacteriaceae</taxon>
        <taxon>Agromyces</taxon>
    </lineage>
</organism>
<evidence type="ECO:0000313" key="3">
    <source>
        <dbReference type="Proteomes" id="UP001500002"/>
    </source>
</evidence>